<accession>S2KHP8</accession>
<dbReference type="InterPro" id="IPR011604">
    <property type="entry name" value="PDDEXK-like_dom_sf"/>
</dbReference>
<protein>
    <submittedName>
        <fullName evidence="1">Uncharacterized protein</fullName>
    </submittedName>
</protein>
<dbReference type="PATRIC" id="fig|1121939.11.peg.2922"/>
<keyword evidence="2" id="KW-1185">Reference proteome</keyword>
<dbReference type="AlphaFoldDB" id="S2KHP8"/>
<dbReference type="EMBL" id="ASTJ01000031">
    <property type="protein sequence ID" value="EPC01657.1"/>
    <property type="molecule type" value="Genomic_DNA"/>
</dbReference>
<dbReference type="Proteomes" id="UP000014463">
    <property type="component" value="Unassembled WGS sequence"/>
</dbReference>
<gene>
    <name evidence="1" type="ORF">L861_10465</name>
</gene>
<name>S2KHP8_LITA3</name>
<evidence type="ECO:0000313" key="2">
    <source>
        <dbReference type="Proteomes" id="UP000014463"/>
    </source>
</evidence>
<dbReference type="Gene3D" id="3.90.320.10">
    <property type="match status" value="1"/>
</dbReference>
<dbReference type="STRING" id="1121939.L861_10465"/>
<evidence type="ECO:0000313" key="1">
    <source>
        <dbReference type="EMBL" id="EPC01657.1"/>
    </source>
</evidence>
<sequence>MFLRGTQAESRGVYAERPPRELIEALDALFQGDTQAAKTATTDTEASA</sequence>
<comment type="caution">
    <text evidence="1">The sequence shown here is derived from an EMBL/GenBank/DDBJ whole genome shotgun (WGS) entry which is preliminary data.</text>
</comment>
<reference evidence="1 2" key="1">
    <citation type="journal article" date="2013" name="Genome Announc.">
        <title>Draft genome sequence of the moderately halophilic gammaproteobacterium Halomonas anticariensis FP35.</title>
        <authorList>
            <person name="Tahrioui A."/>
            <person name="Quesada E."/>
            <person name="Llamas I."/>
        </authorList>
    </citation>
    <scope>NUCLEOTIDE SEQUENCE [LARGE SCALE GENOMIC DNA]</scope>
    <source>
        <strain evidence="2">DSM 16096 / CECT 5854 / LMG 22089 / FP35</strain>
    </source>
</reference>
<organism evidence="1 2">
    <name type="scientific">Litchfieldella anticariensis (strain DSM 16096 / CECT 5854 / CIP 108499 / LMG 22089 / FP35)</name>
    <name type="common">Halomonas anticariensis</name>
    <dbReference type="NCBI Taxonomy" id="1121939"/>
    <lineage>
        <taxon>Bacteria</taxon>
        <taxon>Pseudomonadati</taxon>
        <taxon>Pseudomonadota</taxon>
        <taxon>Gammaproteobacteria</taxon>
        <taxon>Oceanospirillales</taxon>
        <taxon>Halomonadaceae</taxon>
        <taxon>Litchfieldella</taxon>
    </lineage>
</organism>
<proteinExistence type="predicted"/>